<dbReference type="AlphaFoldDB" id="A0A7H0IGA5"/>
<evidence type="ECO:0000313" key="2">
    <source>
        <dbReference type="EMBL" id="QNP71821.1"/>
    </source>
</evidence>
<dbReference type="Proteomes" id="UP000516052">
    <property type="component" value="Chromosome"/>
</dbReference>
<organism evidence="2 3">
    <name type="scientific">Streptomyces roseirectus</name>
    <dbReference type="NCBI Taxonomy" id="2768066"/>
    <lineage>
        <taxon>Bacteria</taxon>
        <taxon>Bacillati</taxon>
        <taxon>Actinomycetota</taxon>
        <taxon>Actinomycetes</taxon>
        <taxon>Kitasatosporales</taxon>
        <taxon>Streptomycetaceae</taxon>
        <taxon>Streptomyces</taxon>
    </lineage>
</organism>
<reference evidence="2 3" key="1">
    <citation type="submission" date="2020-08" db="EMBL/GenBank/DDBJ databases">
        <title>A novel species.</title>
        <authorList>
            <person name="Gao J."/>
        </authorList>
    </citation>
    <scope>NUCLEOTIDE SEQUENCE [LARGE SCALE GENOMIC DNA]</scope>
    <source>
        <strain evidence="2 3">CRXT-G-22</strain>
    </source>
</reference>
<dbReference type="Gene3D" id="3.40.630.30">
    <property type="match status" value="1"/>
</dbReference>
<gene>
    <name evidence="2" type="ORF">IAG44_22000</name>
</gene>
<name>A0A7H0IGA5_9ACTN</name>
<dbReference type="GO" id="GO:0016747">
    <property type="term" value="F:acyltransferase activity, transferring groups other than amino-acyl groups"/>
    <property type="evidence" value="ECO:0007669"/>
    <property type="project" value="InterPro"/>
</dbReference>
<dbReference type="SUPFAM" id="SSF55729">
    <property type="entry name" value="Acyl-CoA N-acyltransferases (Nat)"/>
    <property type="match status" value="1"/>
</dbReference>
<dbReference type="EMBL" id="CP060828">
    <property type="protein sequence ID" value="QNP71821.1"/>
    <property type="molecule type" value="Genomic_DNA"/>
</dbReference>
<evidence type="ECO:0000313" key="3">
    <source>
        <dbReference type="Proteomes" id="UP000516052"/>
    </source>
</evidence>
<keyword evidence="2" id="KW-0808">Transferase</keyword>
<dbReference type="RefSeq" id="WP_187748781.1">
    <property type="nucleotide sequence ID" value="NZ_CP060828.1"/>
</dbReference>
<dbReference type="Pfam" id="PF00583">
    <property type="entry name" value="Acetyltransf_1"/>
    <property type="match status" value="1"/>
</dbReference>
<sequence length="184" mass="20070">MDDIEVRAVRPDEWRAVRELRLAALQDDAAPLAFFDTYESAVKQPDSFWQERAAGARQFVAVGAGGEWVGGLAVLVEEAGSLDWAGLPVERRQGQVVGVYVRPAARGGGVVVGGLFRAALEYAWEIGLDRVRLLVHEENRRAVTAYERIGFVASGVVVPIEGADGNELEYVYARAPKGTRSSER</sequence>
<dbReference type="InterPro" id="IPR000182">
    <property type="entry name" value="GNAT_dom"/>
</dbReference>
<protein>
    <submittedName>
        <fullName evidence="2">GNAT family N-acetyltransferase</fullName>
    </submittedName>
</protein>
<dbReference type="InterPro" id="IPR016181">
    <property type="entry name" value="Acyl_CoA_acyltransferase"/>
</dbReference>
<dbReference type="KEGG" id="sroi:IAG44_22000"/>
<evidence type="ECO:0000259" key="1">
    <source>
        <dbReference type="PROSITE" id="PS51186"/>
    </source>
</evidence>
<dbReference type="PROSITE" id="PS51186">
    <property type="entry name" value="GNAT"/>
    <property type="match status" value="1"/>
</dbReference>
<keyword evidence="3" id="KW-1185">Reference proteome</keyword>
<feature type="domain" description="N-acetyltransferase" evidence="1">
    <location>
        <begin position="4"/>
        <end position="177"/>
    </location>
</feature>
<accession>A0A7H0IGA5</accession>
<proteinExistence type="predicted"/>